<feature type="transmembrane region" description="Helical" evidence="26">
    <location>
        <begin position="441"/>
        <end position="462"/>
    </location>
</feature>
<feature type="transmembrane region" description="Helical" evidence="26">
    <location>
        <begin position="20"/>
        <end position="39"/>
    </location>
</feature>
<dbReference type="SUPFAM" id="SSF103473">
    <property type="entry name" value="MFS general substrate transporter"/>
    <property type="match status" value="1"/>
</dbReference>
<name>A0A482VNV2_ASBVE</name>
<sequence>MENDWKQKVSKLFLIPQRYVLGIMGFLSIVTAYTMRVTLSVTITEMVVPSKTVQSESHDCEGNSTLYVASVTNRDVLYDWSEHTQGIILSSFYWGYAITHIPGGLLAEKFGGKYVLGVGVLITAVFTLLTPILLFVTDGDWKLIVAVRVLEGLGQGVIFPSLNTMLASWVPQKERGRMGTLVYAGSQIGTIFSNTVSGGLIYATRQWDSVFYLFGGLGMLWFILWMLLVYPTPETHPFISEKERAYLAEELKWVASMSMKKDRKVPWKHIFTSVPLWAMIAAQIGFDWGFYTMVTDLPKYLKDVLKYKVEQNGMLSALPYLVMWMVAQVGGQVCDCLINRQYISVTVARKIFTGIATIGPAVFIIAGSYAECRRTVVVVLFTTGIGMMGCYFCGLKMNSLDISPHYAGVLMGITNGTGAITGIITPYLVGALTGNRTLLEWRVVFWITFGMYAVTITIYMCFASAKEQWWSDPAKNMGEPRDLQN</sequence>
<keyword evidence="10" id="KW-0770">Synapse</keyword>
<feature type="transmembrane region" description="Helical" evidence="26">
    <location>
        <begin position="317"/>
        <end position="339"/>
    </location>
</feature>
<feature type="transmembrane region" description="Helical" evidence="26">
    <location>
        <begin position="351"/>
        <end position="370"/>
    </location>
</feature>
<dbReference type="InterPro" id="IPR050382">
    <property type="entry name" value="MFS_Na/Anion_cotransporter"/>
</dbReference>
<organism evidence="28 29">
    <name type="scientific">Asbolus verrucosus</name>
    <name type="common">Desert ironclad beetle</name>
    <dbReference type="NCBI Taxonomy" id="1661398"/>
    <lineage>
        <taxon>Eukaryota</taxon>
        <taxon>Metazoa</taxon>
        <taxon>Ecdysozoa</taxon>
        <taxon>Arthropoda</taxon>
        <taxon>Hexapoda</taxon>
        <taxon>Insecta</taxon>
        <taxon>Pterygota</taxon>
        <taxon>Neoptera</taxon>
        <taxon>Endopterygota</taxon>
        <taxon>Coleoptera</taxon>
        <taxon>Polyphaga</taxon>
        <taxon>Cucujiformia</taxon>
        <taxon>Tenebrionidae</taxon>
        <taxon>Pimeliinae</taxon>
        <taxon>Asbolus</taxon>
    </lineage>
</organism>
<evidence type="ECO:0000256" key="21">
    <source>
        <dbReference type="ARBA" id="ARBA00056891"/>
    </source>
</evidence>
<evidence type="ECO:0000256" key="1">
    <source>
        <dbReference type="ARBA" id="ARBA00004432"/>
    </source>
</evidence>
<dbReference type="InterPro" id="IPR020846">
    <property type="entry name" value="MFS_dom"/>
</dbReference>
<dbReference type="Proteomes" id="UP000292052">
    <property type="component" value="Unassembled WGS sequence"/>
</dbReference>
<comment type="function">
    <text evidence="21">Receptor for CM101, a polysaccharide produced by group B Streptococcus with antipathoangiogenic properties.</text>
</comment>
<comment type="catalytic activity">
    <reaction evidence="18">
        <text>N-acetyl-L-aspartyl-L-glutamate(out) = N-acetyl-L-aspartyl-L-glutamate(in)</text>
        <dbReference type="Rhea" id="RHEA:72599"/>
        <dbReference type="ChEBI" id="CHEBI:76931"/>
    </reaction>
    <physiologicalReaction direction="left-to-right" evidence="18">
        <dbReference type="Rhea" id="RHEA:72600"/>
    </physiologicalReaction>
</comment>
<feature type="domain" description="Major facilitator superfamily (MFS) profile" evidence="27">
    <location>
        <begin position="20"/>
        <end position="467"/>
    </location>
</feature>
<evidence type="ECO:0000256" key="25">
    <source>
        <dbReference type="ARBA" id="ARBA00081925"/>
    </source>
</evidence>
<feature type="transmembrane region" description="Helical" evidence="26">
    <location>
        <begin position="270"/>
        <end position="291"/>
    </location>
</feature>
<feature type="transmembrane region" description="Helical" evidence="26">
    <location>
        <begin position="87"/>
        <end position="107"/>
    </location>
</feature>
<keyword evidence="9 26" id="KW-1133">Transmembrane helix</keyword>
<feature type="transmembrane region" description="Helical" evidence="26">
    <location>
        <begin position="406"/>
        <end position="429"/>
    </location>
</feature>
<feature type="transmembrane region" description="Helical" evidence="26">
    <location>
        <begin position="114"/>
        <end position="137"/>
    </location>
</feature>
<evidence type="ECO:0000313" key="29">
    <source>
        <dbReference type="Proteomes" id="UP000292052"/>
    </source>
</evidence>
<dbReference type="CDD" id="cd17318">
    <property type="entry name" value="MFS_SLC17"/>
    <property type="match status" value="1"/>
</dbReference>
<evidence type="ECO:0000256" key="2">
    <source>
        <dbReference type="ARBA" id="ARBA00004554"/>
    </source>
</evidence>
<evidence type="ECO:0000259" key="27">
    <source>
        <dbReference type="PROSITE" id="PS50850"/>
    </source>
</evidence>
<keyword evidence="7 26" id="KW-0812">Transmembrane</keyword>
<keyword evidence="12" id="KW-0325">Glycoprotein</keyword>
<accession>A0A482VNV2</accession>
<comment type="catalytic activity">
    <reaction evidence="16">
        <text>L-aspartate(out) = L-aspartate(in)</text>
        <dbReference type="Rhea" id="RHEA:66332"/>
        <dbReference type="ChEBI" id="CHEBI:29991"/>
    </reaction>
    <physiologicalReaction direction="left-to-right" evidence="16">
        <dbReference type="Rhea" id="RHEA:66333"/>
    </physiologicalReaction>
</comment>
<dbReference type="Gene3D" id="1.20.1250.20">
    <property type="entry name" value="MFS general substrate transporter like domains"/>
    <property type="match status" value="2"/>
</dbReference>
<evidence type="ECO:0000313" key="28">
    <source>
        <dbReference type="EMBL" id="RZC34383.1"/>
    </source>
</evidence>
<evidence type="ECO:0000256" key="17">
    <source>
        <dbReference type="ARBA" id="ARBA00050625"/>
    </source>
</evidence>
<dbReference type="GO" id="GO:0006820">
    <property type="term" value="P:monoatomic anion transport"/>
    <property type="evidence" value="ECO:0007669"/>
    <property type="project" value="TreeGrafter"/>
</dbReference>
<keyword evidence="13" id="KW-0458">Lysosome</keyword>
<dbReference type="InterPro" id="IPR036259">
    <property type="entry name" value="MFS_trans_sf"/>
</dbReference>
<evidence type="ECO:0000256" key="12">
    <source>
        <dbReference type="ARBA" id="ARBA00023180"/>
    </source>
</evidence>
<comment type="catalytic activity">
    <reaction evidence="17">
        <text>N-acetylneuraminate(in) + H(+)(in) = N-acetylneuraminate(out) + H(+)(out)</text>
        <dbReference type="Rhea" id="RHEA:28987"/>
        <dbReference type="ChEBI" id="CHEBI:15378"/>
        <dbReference type="ChEBI" id="CHEBI:35418"/>
    </reaction>
    <physiologicalReaction direction="right-to-left" evidence="17">
        <dbReference type="Rhea" id="RHEA:28989"/>
    </physiologicalReaction>
</comment>
<comment type="catalytic activity">
    <reaction evidence="19">
        <text>L-glutamate(out) = L-glutamate(in)</text>
        <dbReference type="Rhea" id="RHEA:66336"/>
        <dbReference type="ChEBI" id="CHEBI:29985"/>
    </reaction>
    <physiologicalReaction direction="left-to-right" evidence="19">
        <dbReference type="Rhea" id="RHEA:66337"/>
    </physiologicalReaction>
</comment>
<dbReference type="GO" id="GO:0030672">
    <property type="term" value="C:synaptic vesicle membrane"/>
    <property type="evidence" value="ECO:0007669"/>
    <property type="project" value="UniProtKB-SubCell"/>
</dbReference>
<dbReference type="OrthoDB" id="2985014at2759"/>
<evidence type="ECO:0000256" key="26">
    <source>
        <dbReference type="SAM" id="Phobius"/>
    </source>
</evidence>
<evidence type="ECO:0000256" key="14">
    <source>
        <dbReference type="ARBA" id="ARBA00023329"/>
    </source>
</evidence>
<keyword evidence="8" id="KW-0769">Symport</keyword>
<dbReference type="GO" id="GO:0015293">
    <property type="term" value="F:symporter activity"/>
    <property type="evidence" value="ECO:0007669"/>
    <property type="project" value="UniProtKB-KW"/>
</dbReference>
<evidence type="ECO:0000256" key="10">
    <source>
        <dbReference type="ARBA" id="ARBA00023018"/>
    </source>
</evidence>
<keyword evidence="6" id="KW-1003">Cell membrane</keyword>
<comment type="subcellular location">
    <subcellularLocation>
        <location evidence="2">Basolateral cell membrane</location>
        <topology evidence="2">Multi-pass membrane protein</topology>
    </subcellularLocation>
    <subcellularLocation>
        <location evidence="3">Cytoplasmic vesicle</location>
        <location evidence="3">Secretory vesicle membrane</location>
        <topology evidence="3">Multi-pass membrane protein</topology>
    </subcellularLocation>
    <subcellularLocation>
        <location evidence="1">Cytoplasmic vesicle</location>
        <location evidence="1">Secretory vesicle</location>
        <location evidence="1">Synaptic vesicle membrane</location>
    </subcellularLocation>
    <subcellularLocation>
        <location evidence="4">Lysosome membrane</location>
    </subcellularLocation>
</comment>
<dbReference type="EMBL" id="QDEB01080643">
    <property type="protein sequence ID" value="RZC34383.1"/>
    <property type="molecule type" value="Genomic_DNA"/>
</dbReference>
<evidence type="ECO:0000256" key="20">
    <source>
        <dbReference type="ARBA" id="ARBA00051612"/>
    </source>
</evidence>
<keyword evidence="11 26" id="KW-0472">Membrane</keyword>
<dbReference type="FunFam" id="1.20.1250.20:FF:000003">
    <property type="entry name" value="Solute carrier family 17 member 3"/>
    <property type="match status" value="1"/>
</dbReference>
<evidence type="ECO:0000256" key="3">
    <source>
        <dbReference type="ARBA" id="ARBA00004638"/>
    </source>
</evidence>
<comment type="caution">
    <text evidence="28">The sequence shown here is derived from an EMBL/GenBank/DDBJ whole genome shotgun (WGS) entry which is preliminary data.</text>
</comment>
<evidence type="ECO:0000256" key="19">
    <source>
        <dbReference type="ARBA" id="ARBA00051447"/>
    </source>
</evidence>
<evidence type="ECO:0000256" key="8">
    <source>
        <dbReference type="ARBA" id="ARBA00022847"/>
    </source>
</evidence>
<evidence type="ECO:0000256" key="24">
    <source>
        <dbReference type="ARBA" id="ARBA00081195"/>
    </source>
</evidence>
<evidence type="ECO:0000256" key="23">
    <source>
        <dbReference type="ARBA" id="ARBA00080244"/>
    </source>
</evidence>
<dbReference type="GO" id="GO:0016323">
    <property type="term" value="C:basolateral plasma membrane"/>
    <property type="evidence" value="ECO:0007669"/>
    <property type="project" value="UniProtKB-SubCell"/>
</dbReference>
<evidence type="ECO:0000256" key="16">
    <source>
        <dbReference type="ARBA" id="ARBA00050554"/>
    </source>
</evidence>
<dbReference type="AlphaFoldDB" id="A0A482VNV2"/>
<evidence type="ECO:0000256" key="11">
    <source>
        <dbReference type="ARBA" id="ARBA00023136"/>
    </source>
</evidence>
<protein>
    <recommendedName>
        <fullName evidence="22">Sialin</fullName>
    </recommendedName>
    <alternativeName>
        <fullName evidence="25">H(+)/nitrate cotransporter</fullName>
    </alternativeName>
    <alternativeName>
        <fullName evidence="23">H(+)/sialic acid cotransporter</fullName>
    </alternativeName>
    <alternativeName>
        <fullName evidence="24">Vesicular excitatory amino acid transporter</fullName>
    </alternativeName>
</protein>
<dbReference type="PANTHER" id="PTHR11662:SF415">
    <property type="entry name" value="AT30085P-RELATED"/>
    <property type="match status" value="1"/>
</dbReference>
<feature type="transmembrane region" description="Helical" evidence="26">
    <location>
        <begin position="181"/>
        <end position="203"/>
    </location>
</feature>
<dbReference type="PANTHER" id="PTHR11662">
    <property type="entry name" value="SOLUTE CARRIER FAMILY 17"/>
    <property type="match status" value="1"/>
</dbReference>
<evidence type="ECO:0000256" key="18">
    <source>
        <dbReference type="ARBA" id="ARBA00051403"/>
    </source>
</evidence>
<evidence type="ECO:0000256" key="5">
    <source>
        <dbReference type="ARBA" id="ARBA00022448"/>
    </source>
</evidence>
<evidence type="ECO:0000256" key="9">
    <source>
        <dbReference type="ARBA" id="ARBA00022989"/>
    </source>
</evidence>
<evidence type="ECO:0000256" key="4">
    <source>
        <dbReference type="ARBA" id="ARBA00004656"/>
    </source>
</evidence>
<evidence type="ECO:0000256" key="13">
    <source>
        <dbReference type="ARBA" id="ARBA00023228"/>
    </source>
</evidence>
<dbReference type="Pfam" id="PF07690">
    <property type="entry name" value="MFS_1"/>
    <property type="match status" value="1"/>
</dbReference>
<comment type="catalytic activity">
    <reaction evidence="15">
        <text>2 nitrate(out) + H(+)(out) = 2 nitrate(in) + H(+)(in)</text>
        <dbReference type="Rhea" id="RHEA:71539"/>
        <dbReference type="ChEBI" id="CHEBI:15378"/>
        <dbReference type="ChEBI" id="CHEBI:17632"/>
    </reaction>
    <physiologicalReaction direction="left-to-right" evidence="15">
        <dbReference type="Rhea" id="RHEA:71540"/>
    </physiologicalReaction>
</comment>
<dbReference type="GO" id="GO:0005765">
    <property type="term" value="C:lysosomal membrane"/>
    <property type="evidence" value="ECO:0007669"/>
    <property type="project" value="UniProtKB-SubCell"/>
</dbReference>
<reference evidence="28 29" key="1">
    <citation type="submission" date="2017-03" db="EMBL/GenBank/DDBJ databases">
        <title>Genome of the blue death feigning beetle - Asbolus verrucosus.</title>
        <authorList>
            <person name="Rider S.D."/>
        </authorList>
    </citation>
    <scope>NUCLEOTIDE SEQUENCE [LARGE SCALE GENOMIC DNA]</scope>
    <source>
        <strain evidence="28">Butters</strain>
        <tissue evidence="28">Head and leg muscle</tissue>
    </source>
</reference>
<proteinExistence type="predicted"/>
<dbReference type="FunFam" id="1.20.1250.20:FF:000067">
    <property type="entry name" value="sialin isoform X2"/>
    <property type="match status" value="1"/>
</dbReference>
<keyword evidence="14" id="KW-0968">Cytoplasmic vesicle</keyword>
<dbReference type="PROSITE" id="PS50850">
    <property type="entry name" value="MFS"/>
    <property type="match status" value="1"/>
</dbReference>
<evidence type="ECO:0000256" key="7">
    <source>
        <dbReference type="ARBA" id="ARBA00022692"/>
    </source>
</evidence>
<dbReference type="InterPro" id="IPR011701">
    <property type="entry name" value="MFS"/>
</dbReference>
<keyword evidence="29" id="KW-1185">Reference proteome</keyword>
<feature type="transmembrane region" description="Helical" evidence="26">
    <location>
        <begin position="209"/>
        <end position="230"/>
    </location>
</feature>
<comment type="catalytic activity">
    <reaction evidence="20">
        <text>D-glucuronate(out) + H(+)(out) = D-glucuronate(in) + H(+)(in)</text>
        <dbReference type="Rhea" id="RHEA:72591"/>
        <dbReference type="ChEBI" id="CHEBI:15378"/>
        <dbReference type="ChEBI" id="CHEBI:58720"/>
    </reaction>
    <physiologicalReaction direction="left-to-right" evidence="20">
        <dbReference type="Rhea" id="RHEA:72592"/>
    </physiologicalReaction>
</comment>
<gene>
    <name evidence="28" type="ORF">BDFB_011145</name>
</gene>
<feature type="transmembrane region" description="Helical" evidence="26">
    <location>
        <begin position="376"/>
        <end position="394"/>
    </location>
</feature>
<dbReference type="GO" id="GO:0046942">
    <property type="term" value="P:carboxylic acid transport"/>
    <property type="evidence" value="ECO:0007669"/>
    <property type="project" value="UniProtKB-ARBA"/>
</dbReference>
<keyword evidence="5" id="KW-0813">Transport</keyword>
<evidence type="ECO:0000256" key="15">
    <source>
        <dbReference type="ARBA" id="ARBA00050101"/>
    </source>
</evidence>
<evidence type="ECO:0000256" key="22">
    <source>
        <dbReference type="ARBA" id="ARBA00069713"/>
    </source>
</evidence>
<evidence type="ECO:0000256" key="6">
    <source>
        <dbReference type="ARBA" id="ARBA00022475"/>
    </source>
</evidence>